<protein>
    <submittedName>
        <fullName evidence="1">Uncharacterized protein</fullName>
    </submittedName>
</protein>
<dbReference type="InParanoid" id="A0A1B1AG26"/>
<name>A0A1B1AG26_9PROT</name>
<dbReference type="AlphaFoldDB" id="A0A1B1AG26"/>
<organism evidence="1 2">
    <name type="scientific">Candidatus Viadribacter manganicus</name>
    <dbReference type="NCBI Taxonomy" id="1759059"/>
    <lineage>
        <taxon>Bacteria</taxon>
        <taxon>Pseudomonadati</taxon>
        <taxon>Pseudomonadota</taxon>
        <taxon>Alphaproteobacteria</taxon>
        <taxon>Hyphomonadales</taxon>
        <taxon>Hyphomonadaceae</taxon>
        <taxon>Candidatus Viadribacter</taxon>
    </lineage>
</organism>
<dbReference type="EMBL" id="CP013244">
    <property type="protein sequence ID" value="ANP45491.1"/>
    <property type="molecule type" value="Genomic_DNA"/>
</dbReference>
<accession>A0A1B1AG26</accession>
<evidence type="ECO:0000313" key="2">
    <source>
        <dbReference type="Proteomes" id="UP000092498"/>
    </source>
</evidence>
<proteinExistence type="predicted"/>
<dbReference type="Proteomes" id="UP000092498">
    <property type="component" value="Chromosome"/>
</dbReference>
<dbReference type="RefSeq" id="WP_066768895.1">
    <property type="nucleotide sequence ID" value="NZ_CP013244.1"/>
</dbReference>
<reference evidence="1 2" key="1">
    <citation type="submission" date="2015-11" db="EMBL/GenBank/DDBJ databases">
        <title>Whole-Genome Sequence of Candidatus Oderbacter manganicum from the National Park Lower Oder Valley, Germany.</title>
        <authorList>
            <person name="Braun B."/>
            <person name="Liere K."/>
            <person name="Szewzyk U."/>
        </authorList>
    </citation>
    <scope>NUCLEOTIDE SEQUENCE [LARGE SCALE GENOMIC DNA]</scope>
    <source>
        <strain evidence="1 2">OTSz_A_272</strain>
    </source>
</reference>
<sequence>MSDVLALLDVFHRARDLVARPGNDFAWSSWRDGDHALEEIDAIILRLQRGEIPARQAMSILFAPTGPMQELSLSSGWGNRFLGLAEEFDAAIGDAP</sequence>
<dbReference type="STRING" id="1759059.ATE48_05945"/>
<dbReference type="KEGG" id="cbot:ATE48_05945"/>
<evidence type="ECO:0000313" key="1">
    <source>
        <dbReference type="EMBL" id="ANP45491.1"/>
    </source>
</evidence>
<dbReference type="OrthoDB" id="3393486at2"/>
<gene>
    <name evidence="1" type="ORF">ATE48_05945</name>
</gene>
<keyword evidence="2" id="KW-1185">Reference proteome</keyword>